<dbReference type="PANTHER" id="PTHR43639">
    <property type="entry name" value="OXIDOREDUCTASE, SHORT-CHAIN DEHYDROGENASE/REDUCTASE FAMILY (AFU_ORTHOLOGUE AFUA_5G02870)"/>
    <property type="match status" value="1"/>
</dbReference>
<dbReference type="SUPFAM" id="SSF51735">
    <property type="entry name" value="NAD(P)-binding Rossmann-fold domains"/>
    <property type="match status" value="1"/>
</dbReference>
<name>A0ABP6XP27_9ACTN</name>
<accession>A0ABP6XP27</accession>
<keyword evidence="2" id="KW-0560">Oxidoreductase</keyword>
<dbReference type="SMART" id="SM00822">
    <property type="entry name" value="PKS_KR"/>
    <property type="match status" value="1"/>
</dbReference>
<evidence type="ECO:0000256" key="2">
    <source>
        <dbReference type="ARBA" id="ARBA00023002"/>
    </source>
</evidence>
<keyword evidence="5" id="KW-1185">Reference proteome</keyword>
<dbReference type="PANTHER" id="PTHR43639:SF1">
    <property type="entry name" value="SHORT-CHAIN DEHYDROGENASE_REDUCTASE FAMILY PROTEIN"/>
    <property type="match status" value="1"/>
</dbReference>
<evidence type="ECO:0000313" key="5">
    <source>
        <dbReference type="Proteomes" id="UP001500767"/>
    </source>
</evidence>
<organism evidence="4 5">
    <name type="scientific">Microlunatus spumicola</name>
    <dbReference type="NCBI Taxonomy" id="81499"/>
    <lineage>
        <taxon>Bacteria</taxon>
        <taxon>Bacillati</taxon>
        <taxon>Actinomycetota</taxon>
        <taxon>Actinomycetes</taxon>
        <taxon>Propionibacteriales</taxon>
        <taxon>Propionibacteriaceae</taxon>
        <taxon>Microlunatus</taxon>
    </lineage>
</organism>
<dbReference type="InterPro" id="IPR002347">
    <property type="entry name" value="SDR_fam"/>
</dbReference>
<reference evidence="5" key="1">
    <citation type="journal article" date="2019" name="Int. J. Syst. Evol. Microbiol.">
        <title>The Global Catalogue of Microorganisms (GCM) 10K type strain sequencing project: providing services to taxonomists for standard genome sequencing and annotation.</title>
        <authorList>
            <consortium name="The Broad Institute Genomics Platform"/>
            <consortium name="The Broad Institute Genome Sequencing Center for Infectious Disease"/>
            <person name="Wu L."/>
            <person name="Ma J."/>
        </authorList>
    </citation>
    <scope>NUCLEOTIDE SEQUENCE [LARGE SCALE GENOMIC DNA]</scope>
    <source>
        <strain evidence="5">JCM 16540</strain>
    </source>
</reference>
<comment type="caution">
    <text evidence="4">The sequence shown here is derived from an EMBL/GenBank/DDBJ whole genome shotgun (WGS) entry which is preliminary data.</text>
</comment>
<evidence type="ECO:0000256" key="1">
    <source>
        <dbReference type="ARBA" id="ARBA00006484"/>
    </source>
</evidence>
<sequence>MNKIAVITGASRGLGRSMAEHLSRRGWDVVGTYQSRRDAADAVVAGIEAAGGRAVFLPFDAADPSSTTAFAEALREQLQTTFGRSDFDALVNNAGTGLSKPYVETTEAELDELLDIHVKTPYLLTQRLLPLLVDGGRVLNVSSGLTQFAGPGSSAYASAKGAVEVLTRYQAQELGARQIRVNTLRPGAIATDFNGGAVRDNPQYNAAVSSMIALGRPGEADEIGSGVAAILSDDLGWANGTVVELSGGQRL</sequence>
<comment type="similarity">
    <text evidence="1">Belongs to the short-chain dehydrogenases/reductases (SDR) family.</text>
</comment>
<feature type="domain" description="Ketoreductase" evidence="3">
    <location>
        <begin position="3"/>
        <end position="201"/>
    </location>
</feature>
<dbReference type="InterPro" id="IPR036291">
    <property type="entry name" value="NAD(P)-bd_dom_sf"/>
</dbReference>
<dbReference type="Pfam" id="PF13561">
    <property type="entry name" value="adh_short_C2"/>
    <property type="match status" value="1"/>
</dbReference>
<dbReference type="Proteomes" id="UP001500767">
    <property type="component" value="Unassembled WGS sequence"/>
</dbReference>
<dbReference type="PRINTS" id="PR00081">
    <property type="entry name" value="GDHRDH"/>
</dbReference>
<gene>
    <name evidence="4" type="ORF">GCM10022197_25600</name>
</gene>
<dbReference type="PRINTS" id="PR00080">
    <property type="entry name" value="SDRFAMILY"/>
</dbReference>
<dbReference type="Gene3D" id="3.40.50.720">
    <property type="entry name" value="NAD(P)-binding Rossmann-like Domain"/>
    <property type="match status" value="1"/>
</dbReference>
<proteinExistence type="inferred from homology"/>
<protein>
    <submittedName>
        <fullName evidence="4">SDR family oxidoreductase</fullName>
    </submittedName>
</protein>
<dbReference type="InterPro" id="IPR057326">
    <property type="entry name" value="KR_dom"/>
</dbReference>
<dbReference type="RefSeq" id="WP_204910324.1">
    <property type="nucleotide sequence ID" value="NZ_BAAAYR010000003.1"/>
</dbReference>
<dbReference type="EMBL" id="BAAAYR010000003">
    <property type="protein sequence ID" value="GAA3568300.1"/>
    <property type="molecule type" value="Genomic_DNA"/>
</dbReference>
<evidence type="ECO:0000259" key="3">
    <source>
        <dbReference type="SMART" id="SM00822"/>
    </source>
</evidence>
<evidence type="ECO:0000313" key="4">
    <source>
        <dbReference type="EMBL" id="GAA3568300.1"/>
    </source>
</evidence>